<dbReference type="InterPro" id="IPR012317">
    <property type="entry name" value="Poly(ADP-ribose)pol_cat_dom"/>
</dbReference>
<feature type="region of interest" description="Disordered" evidence="9">
    <location>
        <begin position="1"/>
        <end position="22"/>
    </location>
</feature>
<dbReference type="Pfam" id="PF00644">
    <property type="entry name" value="PARP"/>
    <property type="match status" value="1"/>
</dbReference>
<dbReference type="PANTHER" id="PTHR10459">
    <property type="entry name" value="DNA LIGASE"/>
    <property type="match status" value="1"/>
</dbReference>
<accession>A0A8H4RUK3</accession>
<evidence type="ECO:0000256" key="7">
    <source>
        <dbReference type="ARBA" id="ARBA00033987"/>
    </source>
</evidence>
<dbReference type="InterPro" id="IPR036616">
    <property type="entry name" value="Poly(ADP-ribose)pol_reg_dom_sf"/>
</dbReference>
<name>A0A8H4RUK3_9HELO</name>
<dbReference type="Proteomes" id="UP000566819">
    <property type="component" value="Unassembled WGS sequence"/>
</dbReference>
<dbReference type="PROSITE" id="PS51060">
    <property type="entry name" value="PARP_ALPHA_HD"/>
    <property type="match status" value="1"/>
</dbReference>
<dbReference type="InterPro" id="IPR004102">
    <property type="entry name" value="Poly(ADP-ribose)pol_reg_dom"/>
</dbReference>
<feature type="domain" description="PARP catalytic" evidence="10">
    <location>
        <begin position="147"/>
        <end position="378"/>
    </location>
</feature>
<protein>
    <recommendedName>
        <fullName evidence="8">Poly [ADP-ribose] polymerase</fullName>
        <shortName evidence="8">PARP</shortName>
        <ecNumber evidence="8">2.4.2.-</ecNumber>
    </recommendedName>
</protein>
<organism evidence="12 13">
    <name type="scientific">Cudoniella acicularis</name>
    <dbReference type="NCBI Taxonomy" id="354080"/>
    <lineage>
        <taxon>Eukaryota</taxon>
        <taxon>Fungi</taxon>
        <taxon>Dikarya</taxon>
        <taxon>Ascomycota</taxon>
        <taxon>Pezizomycotina</taxon>
        <taxon>Leotiomycetes</taxon>
        <taxon>Helotiales</taxon>
        <taxon>Tricladiaceae</taxon>
        <taxon>Cudoniella</taxon>
    </lineage>
</organism>
<keyword evidence="2 8" id="KW-0328">Glycosyltransferase</keyword>
<dbReference type="Gene3D" id="3.90.228.10">
    <property type="match status" value="1"/>
</dbReference>
<feature type="compositionally biased region" description="Basic and acidic residues" evidence="9">
    <location>
        <begin position="1"/>
        <end position="15"/>
    </location>
</feature>
<feature type="domain" description="PARP alpha-helical" evidence="11">
    <location>
        <begin position="1"/>
        <end position="135"/>
    </location>
</feature>
<dbReference type="OrthoDB" id="2017365at2759"/>
<keyword evidence="5 8" id="KW-0520">NAD</keyword>
<evidence type="ECO:0000313" key="13">
    <source>
        <dbReference type="Proteomes" id="UP000566819"/>
    </source>
</evidence>
<keyword evidence="13" id="KW-1185">Reference proteome</keyword>
<dbReference type="GO" id="GO:1990404">
    <property type="term" value="F:NAD+-protein mono-ADP-ribosyltransferase activity"/>
    <property type="evidence" value="ECO:0007669"/>
    <property type="project" value="TreeGrafter"/>
</dbReference>
<evidence type="ECO:0000256" key="5">
    <source>
        <dbReference type="ARBA" id="ARBA00023027"/>
    </source>
</evidence>
<evidence type="ECO:0000313" key="12">
    <source>
        <dbReference type="EMBL" id="KAF4635229.1"/>
    </source>
</evidence>
<evidence type="ECO:0000256" key="2">
    <source>
        <dbReference type="ARBA" id="ARBA00022676"/>
    </source>
</evidence>
<dbReference type="GO" id="GO:0006302">
    <property type="term" value="P:double-strand break repair"/>
    <property type="evidence" value="ECO:0007669"/>
    <property type="project" value="TreeGrafter"/>
</dbReference>
<gene>
    <name evidence="12" type="ORF">G7Y89_g2861</name>
</gene>
<dbReference type="Gene3D" id="1.20.142.10">
    <property type="entry name" value="Poly(ADP-ribose) polymerase, regulatory domain"/>
    <property type="match status" value="1"/>
</dbReference>
<dbReference type="SUPFAM" id="SSF47587">
    <property type="entry name" value="Domain of poly(ADP-ribose) polymerase"/>
    <property type="match status" value="1"/>
</dbReference>
<dbReference type="EC" id="2.4.2.-" evidence="8"/>
<evidence type="ECO:0000256" key="1">
    <source>
        <dbReference type="ARBA" id="ARBA00004123"/>
    </source>
</evidence>
<proteinExistence type="predicted"/>
<dbReference type="GO" id="GO:0003950">
    <property type="term" value="F:NAD+ poly-ADP-ribosyltransferase activity"/>
    <property type="evidence" value="ECO:0007669"/>
    <property type="project" value="UniProtKB-UniRule"/>
</dbReference>
<comment type="subcellular location">
    <subcellularLocation>
        <location evidence="1">Nucleus</location>
    </subcellularLocation>
</comment>
<dbReference type="InterPro" id="IPR050800">
    <property type="entry name" value="ARTD/PARP"/>
</dbReference>
<dbReference type="GO" id="GO:0005730">
    <property type="term" value="C:nucleolus"/>
    <property type="evidence" value="ECO:0007669"/>
    <property type="project" value="TreeGrafter"/>
</dbReference>
<evidence type="ECO:0000256" key="9">
    <source>
        <dbReference type="SAM" id="MobiDB-lite"/>
    </source>
</evidence>
<comment type="caution">
    <text evidence="12">The sequence shown here is derived from an EMBL/GenBank/DDBJ whole genome shotgun (WGS) entry which is preliminary data.</text>
</comment>
<dbReference type="GO" id="GO:0016779">
    <property type="term" value="F:nucleotidyltransferase activity"/>
    <property type="evidence" value="ECO:0007669"/>
    <property type="project" value="UniProtKB-KW"/>
</dbReference>
<dbReference type="AlphaFoldDB" id="A0A8H4RUK3"/>
<evidence type="ECO:0000256" key="8">
    <source>
        <dbReference type="RuleBase" id="RU362114"/>
    </source>
</evidence>
<reference evidence="12 13" key="1">
    <citation type="submission" date="2020-03" db="EMBL/GenBank/DDBJ databases">
        <title>Draft Genome Sequence of Cudoniella acicularis.</title>
        <authorList>
            <person name="Buettner E."/>
            <person name="Kellner H."/>
        </authorList>
    </citation>
    <scope>NUCLEOTIDE SEQUENCE [LARGE SCALE GENOMIC DNA]</scope>
    <source>
        <strain evidence="12 13">DSM 108380</strain>
    </source>
</reference>
<evidence type="ECO:0000259" key="11">
    <source>
        <dbReference type="PROSITE" id="PS51060"/>
    </source>
</evidence>
<evidence type="ECO:0000259" key="10">
    <source>
        <dbReference type="PROSITE" id="PS51059"/>
    </source>
</evidence>
<evidence type="ECO:0000256" key="6">
    <source>
        <dbReference type="ARBA" id="ARBA00023242"/>
    </source>
</evidence>
<keyword evidence="4" id="KW-0548">Nucleotidyltransferase</keyword>
<dbReference type="GO" id="GO:0070212">
    <property type="term" value="P:protein poly-ADP-ribosylation"/>
    <property type="evidence" value="ECO:0007669"/>
    <property type="project" value="TreeGrafter"/>
</dbReference>
<dbReference type="PROSITE" id="PS51059">
    <property type="entry name" value="PARP_CATALYTIC"/>
    <property type="match status" value="1"/>
</dbReference>
<dbReference type="Pfam" id="PF02877">
    <property type="entry name" value="PARP_reg"/>
    <property type="match status" value="1"/>
</dbReference>
<dbReference type="SUPFAM" id="SSF56399">
    <property type="entry name" value="ADP-ribosylation"/>
    <property type="match status" value="1"/>
</dbReference>
<keyword evidence="3 8" id="KW-0808">Transferase</keyword>
<evidence type="ECO:0000256" key="3">
    <source>
        <dbReference type="ARBA" id="ARBA00022679"/>
    </source>
</evidence>
<keyword evidence="6" id="KW-0539">Nucleus</keyword>
<evidence type="ECO:0000256" key="4">
    <source>
        <dbReference type="ARBA" id="ARBA00022695"/>
    </source>
</evidence>
<dbReference type="EMBL" id="JAAMPI010000133">
    <property type="protein sequence ID" value="KAF4635229.1"/>
    <property type="molecule type" value="Genomic_DNA"/>
</dbReference>
<dbReference type="PANTHER" id="PTHR10459:SF60">
    <property type="entry name" value="POLY [ADP-RIBOSE] POLYMERASE 2"/>
    <property type="match status" value="1"/>
</dbReference>
<comment type="catalytic activity">
    <reaction evidence="7">
        <text>NAD(+) + (ADP-D-ribosyl)n-acceptor = nicotinamide + (ADP-D-ribosyl)n+1-acceptor + H(+).</text>
        <dbReference type="EC" id="2.4.2.30"/>
    </reaction>
</comment>
<sequence>MPPKVNEARREKTDNGAEATQTQVSVDEWFEDGGNVYVHIDGPKANKHTIIKTIYEIDGDIDNDSAAIENDHIRLLHLLTHLLVIEEWTSKYYSTIPRAFGENRPPILDNDGILRKEVTILNTLANMEVMNTIMRAADESKYSTFVNPLDSYFQRLGMKELKAVDHKSDEYKELQEYLLYSSAANHGVKFSLQDIFRLERAKEHEKFEKSINKIKDSNRLLLWHGSRTTNFAGILSQEAPDIAYPFGKGVHLAETSFKAARFCAASLSGGIGLILLVEADLGNPIHEIDSEDFNASELAKKHNCIATKVVGKLGYKTWKDAGSIHLALKGVKMPDGKLGNNHSYKRGYQFNEYISYHLEHLKLRYLFKVAMSEERAFM</sequence>